<dbReference type="EMBL" id="CP144747">
    <property type="protein sequence ID" value="WVZ61486.1"/>
    <property type="molecule type" value="Genomic_DNA"/>
</dbReference>
<dbReference type="PANTHER" id="PTHR46020">
    <property type="entry name" value="OSJNBB0059K02.9 PROTEIN"/>
    <property type="match status" value="1"/>
</dbReference>
<keyword evidence="7" id="KW-1185">Reference proteome</keyword>
<dbReference type="PANTHER" id="PTHR46020:SF15">
    <property type="entry name" value="SGNH HYDROLASE-TYPE ESTERASE DOMAIN-CONTAINING PROTEIN"/>
    <property type="match status" value="1"/>
</dbReference>
<dbReference type="GO" id="GO:0006629">
    <property type="term" value="P:lipid metabolic process"/>
    <property type="evidence" value="ECO:0007669"/>
    <property type="project" value="UniProtKB-KW"/>
</dbReference>
<evidence type="ECO:0000256" key="3">
    <source>
        <dbReference type="ARBA" id="ARBA00023098"/>
    </source>
</evidence>
<name>A0AAQ3SVJ9_PASNO</name>
<gene>
    <name evidence="6" type="ORF">U9M48_011349</name>
</gene>
<dbReference type="AlphaFoldDB" id="A0AAQ3SVJ9"/>
<evidence type="ECO:0008006" key="8">
    <source>
        <dbReference type="Google" id="ProtNLM"/>
    </source>
</evidence>
<proteinExistence type="inferred from homology"/>
<keyword evidence="2" id="KW-0378">Hydrolase</keyword>
<dbReference type="Pfam" id="PF00657">
    <property type="entry name" value="Lipase_GDSL"/>
    <property type="match status" value="1"/>
</dbReference>
<dbReference type="GO" id="GO:0016788">
    <property type="term" value="F:hydrolase activity, acting on ester bonds"/>
    <property type="evidence" value="ECO:0007669"/>
    <property type="project" value="InterPro"/>
</dbReference>
<feature type="signal peptide" evidence="5">
    <location>
        <begin position="1"/>
        <end position="27"/>
    </location>
</feature>
<evidence type="ECO:0000256" key="4">
    <source>
        <dbReference type="SAM" id="MobiDB-lite"/>
    </source>
</evidence>
<evidence type="ECO:0000313" key="6">
    <source>
        <dbReference type="EMBL" id="WVZ61486.1"/>
    </source>
</evidence>
<keyword evidence="5" id="KW-0732">Signal</keyword>
<evidence type="ECO:0000256" key="2">
    <source>
        <dbReference type="ARBA" id="ARBA00022801"/>
    </source>
</evidence>
<protein>
    <recommendedName>
        <fullName evidence="8">GDSL esterase/lipase</fullName>
    </recommendedName>
</protein>
<evidence type="ECO:0000256" key="1">
    <source>
        <dbReference type="ARBA" id="ARBA00008668"/>
    </source>
</evidence>
<dbReference type="Proteomes" id="UP001341281">
    <property type="component" value="Chromosome 03"/>
</dbReference>
<comment type="similarity">
    <text evidence="1">Belongs to the 'GDSL' lipolytic enzyme family.</text>
</comment>
<accession>A0AAQ3SVJ9</accession>
<dbReference type="Gene3D" id="3.40.50.1110">
    <property type="entry name" value="SGNH hydrolase"/>
    <property type="match status" value="1"/>
</dbReference>
<feature type="chain" id="PRO_5042967398" description="GDSL esterase/lipase" evidence="5">
    <location>
        <begin position="28"/>
        <end position="377"/>
    </location>
</feature>
<keyword evidence="3" id="KW-0443">Lipid metabolism</keyword>
<feature type="region of interest" description="Disordered" evidence="4">
    <location>
        <begin position="35"/>
        <end position="61"/>
    </location>
</feature>
<organism evidence="6 7">
    <name type="scientific">Paspalum notatum var. saurae</name>
    <dbReference type="NCBI Taxonomy" id="547442"/>
    <lineage>
        <taxon>Eukaryota</taxon>
        <taxon>Viridiplantae</taxon>
        <taxon>Streptophyta</taxon>
        <taxon>Embryophyta</taxon>
        <taxon>Tracheophyta</taxon>
        <taxon>Spermatophyta</taxon>
        <taxon>Magnoliopsida</taxon>
        <taxon>Liliopsida</taxon>
        <taxon>Poales</taxon>
        <taxon>Poaceae</taxon>
        <taxon>PACMAD clade</taxon>
        <taxon>Panicoideae</taxon>
        <taxon>Andropogonodae</taxon>
        <taxon>Paspaleae</taxon>
        <taxon>Paspalinae</taxon>
        <taxon>Paspalum</taxon>
    </lineage>
</organism>
<dbReference type="InterPro" id="IPR001087">
    <property type="entry name" value="GDSL"/>
</dbReference>
<reference evidence="6 7" key="1">
    <citation type="submission" date="2024-02" db="EMBL/GenBank/DDBJ databases">
        <title>High-quality chromosome-scale genome assembly of Pensacola bahiagrass (Paspalum notatum Flugge var. saurae).</title>
        <authorList>
            <person name="Vega J.M."/>
            <person name="Podio M."/>
            <person name="Orjuela J."/>
            <person name="Siena L.A."/>
            <person name="Pessino S.C."/>
            <person name="Combes M.C."/>
            <person name="Mariac C."/>
            <person name="Albertini E."/>
            <person name="Pupilli F."/>
            <person name="Ortiz J.P.A."/>
            <person name="Leblanc O."/>
        </authorList>
    </citation>
    <scope>NUCLEOTIDE SEQUENCE [LARGE SCALE GENOMIC DNA]</scope>
    <source>
        <strain evidence="6">R1</strain>
        <tissue evidence="6">Leaf</tissue>
    </source>
</reference>
<sequence>MKLLAAACSFLLLLVVLIINVACVAESRPVANNSAVVEPPQRRHHDHGGHHHSDDNKKRRPTHKLLVFGDEAADNGNGASDPALGIRSRGWRYPFGSSDKVHGRKPTGRLSDGLVQSDYVAMIMGHRESPPAYNSDDWDDASGGMNFAVGGARALKAPGVPTLGKQVQQLRDLVRDGVVTDDDLKDYSVALVAYSGNDYGDAHDDMTLDALVTEVVDEVSSVVSDLLDLGVAKVLVDTLPPFGCSAWQAKGMADYSSCNYDADEASDKHNAALRERLGDEAEAVMLLDLDTVFADLVDPKEGSTLSAEFSERLRPCCEAFDDDGYCGQYNRYSICDRPDEYFYWDFYGPTQAGWRAVMRLLQGPIMAFLGISNLNHF</sequence>
<dbReference type="InterPro" id="IPR036514">
    <property type="entry name" value="SGNH_hydro_sf"/>
</dbReference>
<evidence type="ECO:0000256" key="5">
    <source>
        <dbReference type="SAM" id="SignalP"/>
    </source>
</evidence>
<evidence type="ECO:0000313" key="7">
    <source>
        <dbReference type="Proteomes" id="UP001341281"/>
    </source>
</evidence>